<name>A0ABR4BX19_9HELO</name>
<keyword evidence="1" id="KW-0732">Signal</keyword>
<dbReference type="SUPFAM" id="SSF49344">
    <property type="entry name" value="CBD9-like"/>
    <property type="match status" value="1"/>
</dbReference>
<evidence type="ECO:0008006" key="6">
    <source>
        <dbReference type="Google" id="ProtNLM"/>
    </source>
</evidence>
<dbReference type="CDD" id="cd09630">
    <property type="entry name" value="CDH_like_cytochrome"/>
    <property type="match status" value="1"/>
</dbReference>
<dbReference type="InterPro" id="IPR011041">
    <property type="entry name" value="Quinoprot_gluc/sorb_DH_b-prop"/>
</dbReference>
<feature type="signal peptide" evidence="1">
    <location>
        <begin position="1"/>
        <end position="21"/>
    </location>
</feature>
<evidence type="ECO:0000259" key="2">
    <source>
        <dbReference type="Pfam" id="PF16010"/>
    </source>
</evidence>
<keyword evidence="5" id="KW-1185">Reference proteome</keyword>
<dbReference type="Proteomes" id="UP001595075">
    <property type="component" value="Unassembled WGS sequence"/>
</dbReference>
<dbReference type="Pfam" id="PF16010">
    <property type="entry name" value="CDH-cyt"/>
    <property type="match status" value="1"/>
</dbReference>
<organism evidence="4 5">
    <name type="scientific">Oculimacula yallundae</name>
    <dbReference type="NCBI Taxonomy" id="86028"/>
    <lineage>
        <taxon>Eukaryota</taxon>
        <taxon>Fungi</taxon>
        <taxon>Dikarya</taxon>
        <taxon>Ascomycota</taxon>
        <taxon>Pezizomycotina</taxon>
        <taxon>Leotiomycetes</taxon>
        <taxon>Helotiales</taxon>
        <taxon>Ploettnerulaceae</taxon>
        <taxon>Oculimacula</taxon>
    </lineage>
</organism>
<dbReference type="EMBL" id="JAZHXI010000017">
    <property type="protein sequence ID" value="KAL2062186.1"/>
    <property type="molecule type" value="Genomic_DNA"/>
</dbReference>
<feature type="domain" description="Cellobiose dehydrogenase-like cytochrome" evidence="2">
    <location>
        <begin position="29"/>
        <end position="204"/>
    </location>
</feature>
<feature type="domain" description="Pyrroloquinoline quinone-dependent pyranose dehydrogenase beta-propeller" evidence="3">
    <location>
        <begin position="275"/>
        <end position="674"/>
    </location>
</feature>
<reference evidence="4 5" key="1">
    <citation type="journal article" date="2024" name="Commun. Biol.">
        <title>Comparative genomic analysis of thermophilic fungi reveals convergent evolutionary adaptations and gene losses.</title>
        <authorList>
            <person name="Steindorff A.S."/>
            <person name="Aguilar-Pontes M.V."/>
            <person name="Robinson A.J."/>
            <person name="Andreopoulos B."/>
            <person name="LaButti K."/>
            <person name="Kuo A."/>
            <person name="Mondo S."/>
            <person name="Riley R."/>
            <person name="Otillar R."/>
            <person name="Haridas S."/>
            <person name="Lipzen A."/>
            <person name="Grimwood J."/>
            <person name="Schmutz J."/>
            <person name="Clum A."/>
            <person name="Reid I.D."/>
            <person name="Moisan M.C."/>
            <person name="Butler G."/>
            <person name="Nguyen T.T.M."/>
            <person name="Dewar K."/>
            <person name="Conant G."/>
            <person name="Drula E."/>
            <person name="Henrissat B."/>
            <person name="Hansel C."/>
            <person name="Singer S."/>
            <person name="Hutchinson M.I."/>
            <person name="de Vries R.P."/>
            <person name="Natvig D.O."/>
            <person name="Powell A.J."/>
            <person name="Tsang A."/>
            <person name="Grigoriev I.V."/>
        </authorList>
    </citation>
    <scope>NUCLEOTIDE SEQUENCE [LARGE SCALE GENOMIC DNA]</scope>
    <source>
        <strain evidence="4 5">CBS 494.80</strain>
    </source>
</reference>
<dbReference type="SUPFAM" id="SSF50952">
    <property type="entry name" value="Soluble quinoprotein glucose dehydrogenase"/>
    <property type="match status" value="1"/>
</dbReference>
<dbReference type="PANTHER" id="PTHR47797:SF5">
    <property type="entry name" value="CELLOBIOSE DEHYDROGENASE CYTOCHROME DOMAIN-CONTAINING PROTEIN"/>
    <property type="match status" value="1"/>
</dbReference>
<protein>
    <recommendedName>
        <fullName evidence="6">Cellobiose dehydrogenase</fullName>
    </recommendedName>
</protein>
<evidence type="ECO:0000259" key="3">
    <source>
        <dbReference type="Pfam" id="PF22807"/>
    </source>
</evidence>
<evidence type="ECO:0000313" key="4">
    <source>
        <dbReference type="EMBL" id="KAL2062186.1"/>
    </source>
</evidence>
<dbReference type="PANTHER" id="PTHR47797">
    <property type="entry name" value="DEHYDROGENASE, PUTATIVE (AFU_ORTHOLOGUE AFUA_8G05805)-RELATED"/>
    <property type="match status" value="1"/>
</dbReference>
<evidence type="ECO:0000256" key="1">
    <source>
        <dbReference type="SAM" id="SignalP"/>
    </source>
</evidence>
<sequence length="676" mass="71951">MFAMRSTLLLSAVAFESLVLAQVDSKATCDPVTKICYSSYYADVSGISFGIALPMNVTDPYDAIISITAPLATKWAGFAWGGTMVFNPLTVGWSNDKTSVVSSRFAFGLGLPQSYDGAEYTLLRGTTVNNTHWTMTARCSGCTSYQANDGSQAVLNGTGSAQFAWAQGTTPVQDTANNNSAFNMHESYGKWTHDLDAARSPNFEAWVASNILAPAPAVPSTTSQVSTSSVQVSTSVSPITIKTSIVSSAKPTNTAVKAKIPTTCSGVGAPKFSSVLASGWKATKVLGGLTSPRSIVFDLVGNMLVVQSGKGITLHTMSSDGCISASKTLVALNSLNHGIALSADGKTLYASSMTQVYSWPYTASSGTVGTRATIVTGMFSGGHSTRTLLLSPKNQNLLAVSHGSNDNFDYPSGNPKTARACVKVFDLSAIPSGGYNYVSGGWLAGYGMRNEVGIAFDGNSMSVFPGPYYRLWGVENSGDNFSRGGKDVHQENPAEKLNYIGDVTKNNDKWFGYPTCYAVWKPSDFTDQKFQVGDQFVIAPNATFKDETCKTLSTPPSLVFQPHSAPIDSKFDDTFSNLYVTFHGSWNRNPTTGFKVVQVPFTKDTGGVYKPVSPLSSNTGYKDIFWNPDVSKCKGNGPSASSGCFRPAGLGFDSAGRMYMTSDISNDGELWVLGQI</sequence>
<dbReference type="InterPro" id="IPR054539">
    <property type="entry name" value="Beta-prop_PDH"/>
</dbReference>
<dbReference type="InterPro" id="IPR015920">
    <property type="entry name" value="Cellobiose_DH-like_cyt"/>
</dbReference>
<dbReference type="Pfam" id="PF22807">
    <property type="entry name" value="TrAA12"/>
    <property type="match status" value="1"/>
</dbReference>
<dbReference type="Gene3D" id="2.120.10.30">
    <property type="entry name" value="TolB, C-terminal domain"/>
    <property type="match status" value="1"/>
</dbReference>
<proteinExistence type="predicted"/>
<feature type="chain" id="PRO_5045674049" description="Cellobiose dehydrogenase" evidence="1">
    <location>
        <begin position="22"/>
        <end position="676"/>
    </location>
</feature>
<gene>
    <name evidence="4" type="ORF">VTL71DRAFT_6452</name>
</gene>
<dbReference type="Gene3D" id="2.60.40.1210">
    <property type="entry name" value="Cellobiose dehydrogenase, cytochrome domain"/>
    <property type="match status" value="1"/>
</dbReference>
<dbReference type="InterPro" id="IPR011042">
    <property type="entry name" value="6-blade_b-propeller_TolB-like"/>
</dbReference>
<evidence type="ECO:0000313" key="5">
    <source>
        <dbReference type="Proteomes" id="UP001595075"/>
    </source>
</evidence>
<comment type="caution">
    <text evidence="4">The sequence shown here is derived from an EMBL/GenBank/DDBJ whole genome shotgun (WGS) entry which is preliminary data.</text>
</comment>
<accession>A0ABR4BX19</accession>